<dbReference type="InterPro" id="IPR001623">
    <property type="entry name" value="DnaJ_domain"/>
</dbReference>
<dbReference type="InterPro" id="IPR036869">
    <property type="entry name" value="J_dom_sf"/>
</dbReference>
<proteinExistence type="predicted"/>
<dbReference type="InterPro" id="IPR024586">
    <property type="entry name" value="DnaJ-like_C11_C"/>
</dbReference>
<dbReference type="InterPro" id="IPR055225">
    <property type="entry name" value="DNAJC11-like_beta-barrel"/>
</dbReference>
<organism evidence="6 7">
    <name type="scientific">Heracleum sosnowskyi</name>
    <dbReference type="NCBI Taxonomy" id="360622"/>
    <lineage>
        <taxon>Eukaryota</taxon>
        <taxon>Viridiplantae</taxon>
        <taxon>Streptophyta</taxon>
        <taxon>Embryophyta</taxon>
        <taxon>Tracheophyta</taxon>
        <taxon>Spermatophyta</taxon>
        <taxon>Magnoliopsida</taxon>
        <taxon>eudicotyledons</taxon>
        <taxon>Gunneridae</taxon>
        <taxon>Pentapetalae</taxon>
        <taxon>asterids</taxon>
        <taxon>campanulids</taxon>
        <taxon>Apiales</taxon>
        <taxon>Apiaceae</taxon>
        <taxon>Apioideae</taxon>
        <taxon>apioid superclade</taxon>
        <taxon>Tordylieae</taxon>
        <taxon>Tordyliinae</taxon>
        <taxon>Heracleum</taxon>
    </lineage>
</organism>
<dbReference type="GO" id="GO:0016020">
    <property type="term" value="C:membrane"/>
    <property type="evidence" value="ECO:0007669"/>
    <property type="project" value="UniProtKB-SubCell"/>
</dbReference>
<name>A0AAD8IA26_9APIA</name>
<dbReference type="Proteomes" id="UP001237642">
    <property type="component" value="Unassembled WGS sequence"/>
</dbReference>
<dbReference type="SUPFAM" id="SSF46565">
    <property type="entry name" value="Chaperone J-domain"/>
    <property type="match status" value="1"/>
</dbReference>
<accession>A0AAD8IA26</accession>
<keyword evidence="4" id="KW-0812">Transmembrane</keyword>
<evidence type="ECO:0000313" key="7">
    <source>
        <dbReference type="Proteomes" id="UP001237642"/>
    </source>
</evidence>
<dbReference type="InterPro" id="IPR018253">
    <property type="entry name" value="DnaJ_domain_CS"/>
</dbReference>
<dbReference type="Gene3D" id="1.10.287.110">
    <property type="entry name" value="DnaJ domain"/>
    <property type="match status" value="1"/>
</dbReference>
<evidence type="ECO:0000259" key="5">
    <source>
        <dbReference type="PROSITE" id="PS50076"/>
    </source>
</evidence>
<dbReference type="PANTHER" id="PTHR44914:SF1">
    <property type="entry name" value="CHAPERONE PROTEIN DNAJ 13"/>
    <property type="match status" value="1"/>
</dbReference>
<comment type="caution">
    <text evidence="6">The sequence shown here is derived from an EMBL/GenBank/DDBJ whole genome shotgun (WGS) entry which is preliminary data.</text>
</comment>
<reference evidence="6" key="2">
    <citation type="submission" date="2023-05" db="EMBL/GenBank/DDBJ databases">
        <authorList>
            <person name="Schelkunov M.I."/>
        </authorList>
    </citation>
    <scope>NUCLEOTIDE SEQUENCE</scope>
    <source>
        <strain evidence="6">Hsosn_3</strain>
        <tissue evidence="6">Leaf</tissue>
    </source>
</reference>
<dbReference type="CDD" id="cd06257">
    <property type="entry name" value="DnaJ"/>
    <property type="match status" value="1"/>
</dbReference>
<reference evidence="6" key="1">
    <citation type="submission" date="2023-02" db="EMBL/GenBank/DDBJ databases">
        <title>Genome of toxic invasive species Heracleum sosnowskyi carries increased number of genes despite the absence of recent whole-genome duplications.</title>
        <authorList>
            <person name="Schelkunov M."/>
            <person name="Shtratnikova V."/>
            <person name="Makarenko M."/>
            <person name="Klepikova A."/>
            <person name="Omelchenko D."/>
            <person name="Novikova G."/>
            <person name="Obukhova E."/>
            <person name="Bogdanov V."/>
            <person name="Penin A."/>
            <person name="Logacheva M."/>
        </authorList>
    </citation>
    <scope>NUCLEOTIDE SEQUENCE</scope>
    <source>
        <strain evidence="6">Hsosn_3</strain>
        <tissue evidence="6">Leaf</tissue>
    </source>
</reference>
<keyword evidence="3" id="KW-0143">Chaperone</keyword>
<evidence type="ECO:0000256" key="3">
    <source>
        <dbReference type="ARBA" id="ARBA00023186"/>
    </source>
</evidence>
<dbReference type="PRINTS" id="PR00625">
    <property type="entry name" value="JDOMAIN"/>
</dbReference>
<evidence type="ECO:0000313" key="6">
    <source>
        <dbReference type="EMBL" id="KAK1381786.1"/>
    </source>
</evidence>
<keyword evidence="7" id="KW-1185">Reference proteome</keyword>
<dbReference type="EMBL" id="JAUIZM010000005">
    <property type="protein sequence ID" value="KAK1381786.1"/>
    <property type="molecule type" value="Genomic_DNA"/>
</dbReference>
<dbReference type="Pfam" id="PF11875">
    <property type="entry name" value="DnaJ-like_C11_C"/>
    <property type="match status" value="1"/>
</dbReference>
<dbReference type="AlphaFoldDB" id="A0AAD8IA26"/>
<dbReference type="PROSITE" id="PS50076">
    <property type="entry name" value="DNAJ_2"/>
    <property type="match status" value="1"/>
</dbReference>
<feature type="domain" description="J" evidence="5">
    <location>
        <begin position="18"/>
        <end position="85"/>
    </location>
</feature>
<evidence type="ECO:0000256" key="2">
    <source>
        <dbReference type="ARBA" id="ARBA00023136"/>
    </source>
</evidence>
<evidence type="ECO:0000256" key="4">
    <source>
        <dbReference type="SAM" id="Phobius"/>
    </source>
</evidence>
<sequence length="533" mass="58659">MRLYGEDDDAKNEAPNTELYAILNVSPQASDDEIRKAYRQWAQIYHPDKQSSQLKDVATENFQRICEAYEILSDVNKRQIYDIYGMEGLTSGLELGPKLDQVEEIKQELEKLRQQEQDMKVLPLLPSGAILANLSLPDFLDGNGILKGMCMSSEVQSQLSKRNLIAVGGNIAVTGESGGAGTTAVLRHQISSASTIEFMASAGLQSLIGLQTSQVLTANTGATMGLSMSLKDGSINLTNSWTRHLSESTDGNIELSLGSESSITVGWRKEDEKMSADGAIKIGASAVEASAQYTRNFSSKSHGRVAAKVGSHTLEIQVGGGRKISNFSTVCMSYAIGIRGIFWKLELHRGGQKLIIPILLSSHLNVVTAAGAFIIPTTLYFLLESYVFKPYNLKREKQKAMEDFDRTRAEVQQGRAVARKAQRLLENVANRKRTQQVETGGLVITEAIYGNPKYLKKGFQPGEQKDELASQVFDVTLPLNFLVDDSRQLKLHEGVKKSGIMGFCDPCPGEAKHLLVEVDDYEELLIPQEAHRR</sequence>
<dbReference type="Pfam" id="PF22774">
    <property type="entry name" value="DNAJC11_beta-barrel"/>
    <property type="match status" value="1"/>
</dbReference>
<keyword evidence="2 4" id="KW-0472">Membrane</keyword>
<dbReference type="PANTHER" id="PTHR44914">
    <property type="entry name" value="CHAPERONE PROTEIN DNAJ 13"/>
    <property type="match status" value="1"/>
</dbReference>
<dbReference type="PROSITE" id="PS00636">
    <property type="entry name" value="DNAJ_1"/>
    <property type="match status" value="1"/>
</dbReference>
<comment type="subcellular location">
    <subcellularLocation>
        <location evidence="1">Membrane</location>
    </subcellularLocation>
</comment>
<evidence type="ECO:0000256" key="1">
    <source>
        <dbReference type="ARBA" id="ARBA00004370"/>
    </source>
</evidence>
<dbReference type="Pfam" id="PF00226">
    <property type="entry name" value="DnaJ"/>
    <property type="match status" value="1"/>
</dbReference>
<keyword evidence="4" id="KW-1133">Transmembrane helix</keyword>
<dbReference type="SMART" id="SM00271">
    <property type="entry name" value="DnaJ"/>
    <property type="match status" value="1"/>
</dbReference>
<dbReference type="InterPro" id="IPR042162">
    <property type="entry name" value="AtJ13"/>
</dbReference>
<gene>
    <name evidence="6" type="ORF">POM88_019521</name>
</gene>
<protein>
    <submittedName>
        <fullName evidence="6">J domain-containing protein</fullName>
    </submittedName>
</protein>
<feature type="transmembrane region" description="Helical" evidence="4">
    <location>
        <begin position="354"/>
        <end position="383"/>
    </location>
</feature>